<accession>A0ABS3DZH9</accession>
<protein>
    <submittedName>
        <fullName evidence="3">BofC C-terminal domain-containing protein</fullName>
    </submittedName>
</protein>
<dbReference type="InterPro" id="IPR015071">
    <property type="entry name" value="BOFC_N"/>
</dbReference>
<sequence length="189" mass="21493">MKAVAYGIISWLLVCLILASCSPAVLEGKDHSLMRSVDQMEKGASEPSVETLVQAEPLELTIVMKEHYLDGVVETTTKKETIWSMVDFWASYEGWRVENQELDRIVFQRQVEDISPLTKQHGYFGLNEDGELAVFQGIPNEGKVIESFKPIPVKPLESKRINVLKNGIKIKDSVHFEQVVHQYSEEKQM</sequence>
<dbReference type="Pfam" id="PF08955">
    <property type="entry name" value="BofC_C"/>
    <property type="match status" value="1"/>
</dbReference>
<dbReference type="Pfam" id="PF08977">
    <property type="entry name" value="BOFC_N"/>
    <property type="match status" value="1"/>
</dbReference>
<dbReference type="PROSITE" id="PS51257">
    <property type="entry name" value="PROKAR_LIPOPROTEIN"/>
    <property type="match status" value="1"/>
</dbReference>
<gene>
    <name evidence="3" type="ORF">JF544_15975</name>
</gene>
<evidence type="ECO:0000259" key="2">
    <source>
        <dbReference type="Pfam" id="PF08977"/>
    </source>
</evidence>
<keyword evidence="4" id="KW-1185">Reference proteome</keyword>
<evidence type="ECO:0000259" key="1">
    <source>
        <dbReference type="Pfam" id="PF08955"/>
    </source>
</evidence>
<dbReference type="InterPro" id="IPR038117">
    <property type="entry name" value="BofC_C_sf"/>
</dbReference>
<feature type="domain" description="Bypass-of-forespore C N-terminal" evidence="2">
    <location>
        <begin position="61"/>
        <end position="110"/>
    </location>
</feature>
<dbReference type="Gene3D" id="3.10.20.420">
    <property type="entry name" value="Bypass-of-forespore C, N-terminal domain"/>
    <property type="match status" value="1"/>
</dbReference>
<organism evidence="3 4">
    <name type="scientific">Halobacillus kuroshimensis</name>
    <dbReference type="NCBI Taxonomy" id="302481"/>
    <lineage>
        <taxon>Bacteria</taxon>
        <taxon>Bacillati</taxon>
        <taxon>Bacillota</taxon>
        <taxon>Bacilli</taxon>
        <taxon>Bacillales</taxon>
        <taxon>Bacillaceae</taxon>
        <taxon>Halobacillus</taxon>
    </lineage>
</organism>
<dbReference type="Gene3D" id="3.30.70.1740">
    <property type="entry name" value="Bypass-of-forespore C, C-terminal domain"/>
    <property type="match status" value="1"/>
</dbReference>
<reference evidence="3 4" key="1">
    <citation type="submission" date="2020-12" db="EMBL/GenBank/DDBJ databases">
        <title>Oil enriched cultivation method for isolating marine PHA-producing bacteria.</title>
        <authorList>
            <person name="Zheng W."/>
            <person name="Yu S."/>
            <person name="Huang Y."/>
        </authorList>
    </citation>
    <scope>NUCLEOTIDE SEQUENCE [LARGE SCALE GENOMIC DNA]</scope>
    <source>
        <strain evidence="3 4">SY-2-6</strain>
    </source>
</reference>
<dbReference type="EMBL" id="JAEKJY010000005">
    <property type="protein sequence ID" value="MBN8236758.1"/>
    <property type="molecule type" value="Genomic_DNA"/>
</dbReference>
<dbReference type="Proteomes" id="UP000663970">
    <property type="component" value="Unassembled WGS sequence"/>
</dbReference>
<proteinExistence type="predicted"/>
<evidence type="ECO:0000313" key="3">
    <source>
        <dbReference type="EMBL" id="MBN8236758.1"/>
    </source>
</evidence>
<name>A0ABS3DZH9_9BACI</name>
<dbReference type="InterPro" id="IPR015050">
    <property type="entry name" value="BofC_C"/>
</dbReference>
<feature type="domain" description="Bypass of forespore C C-terminal" evidence="1">
    <location>
        <begin position="112"/>
        <end position="184"/>
    </location>
</feature>
<dbReference type="InterPro" id="IPR038118">
    <property type="entry name" value="BOFC_N_sf"/>
</dbReference>
<comment type="caution">
    <text evidence="3">The sequence shown here is derived from an EMBL/GenBank/DDBJ whole genome shotgun (WGS) entry which is preliminary data.</text>
</comment>
<evidence type="ECO:0000313" key="4">
    <source>
        <dbReference type="Proteomes" id="UP000663970"/>
    </source>
</evidence>